<dbReference type="Gene3D" id="1.10.10.10">
    <property type="entry name" value="Winged helix-like DNA-binding domain superfamily/Winged helix DNA-binding domain"/>
    <property type="match status" value="1"/>
</dbReference>
<dbReference type="PANTHER" id="PTHR43133:SF60">
    <property type="entry name" value="RNA POLYMERASE SIGMA FACTOR SIGV"/>
    <property type="match status" value="1"/>
</dbReference>
<dbReference type="InterPro" id="IPR013324">
    <property type="entry name" value="RNA_pol_sigma_r3/r4-like"/>
</dbReference>
<reference evidence="7" key="1">
    <citation type="submission" date="2015-02" db="EMBL/GenBank/DDBJ databases">
        <title>A novel member of the family Ruminococcaceae isolated from human feces.</title>
        <authorList>
            <person name="Shkoporov A.N."/>
            <person name="Chaplin A.V."/>
            <person name="Motuzova O.V."/>
            <person name="Kafarskaia L.I."/>
            <person name="Khokhlova E.V."/>
            <person name="Efimov B.A."/>
        </authorList>
    </citation>
    <scope>NUCLEOTIDE SEQUENCE [LARGE SCALE GENOMIC DNA]</scope>
    <source>
        <strain evidence="7">585-1</strain>
    </source>
</reference>
<keyword evidence="2" id="KW-0805">Transcription regulation</keyword>
<protein>
    <recommendedName>
        <fullName evidence="9">Sigma-70 family RNA polymerase sigma factor</fullName>
    </recommendedName>
</protein>
<dbReference type="GO" id="GO:0016987">
    <property type="term" value="F:sigma factor activity"/>
    <property type="evidence" value="ECO:0007669"/>
    <property type="project" value="UniProtKB-KW"/>
</dbReference>
<dbReference type="Pfam" id="PF08281">
    <property type="entry name" value="Sigma70_r4_2"/>
    <property type="match status" value="1"/>
</dbReference>
<dbReference type="Pfam" id="PF04542">
    <property type="entry name" value="Sigma70_r2"/>
    <property type="match status" value="1"/>
</dbReference>
<organism evidence="7 8">
    <name type="scientific">Ruthenibacterium lactatiformans</name>
    <dbReference type="NCBI Taxonomy" id="1550024"/>
    <lineage>
        <taxon>Bacteria</taxon>
        <taxon>Bacillati</taxon>
        <taxon>Bacillota</taxon>
        <taxon>Clostridia</taxon>
        <taxon>Eubacteriales</taxon>
        <taxon>Oscillospiraceae</taxon>
        <taxon>Ruthenibacterium</taxon>
    </lineage>
</organism>
<dbReference type="GO" id="GO:0003677">
    <property type="term" value="F:DNA binding"/>
    <property type="evidence" value="ECO:0007669"/>
    <property type="project" value="InterPro"/>
</dbReference>
<evidence type="ECO:0000313" key="7">
    <source>
        <dbReference type="EMBL" id="KJF39324.1"/>
    </source>
</evidence>
<gene>
    <name evidence="7" type="ORF">TQ39_12755</name>
</gene>
<dbReference type="InterPro" id="IPR013325">
    <property type="entry name" value="RNA_pol_sigma_r2"/>
</dbReference>
<evidence type="ECO:0000256" key="1">
    <source>
        <dbReference type="ARBA" id="ARBA00010641"/>
    </source>
</evidence>
<keyword evidence="4" id="KW-0804">Transcription</keyword>
<dbReference type="Proteomes" id="UP000032483">
    <property type="component" value="Unassembled WGS sequence"/>
</dbReference>
<evidence type="ECO:0000259" key="5">
    <source>
        <dbReference type="Pfam" id="PF04542"/>
    </source>
</evidence>
<dbReference type="NCBIfam" id="TIGR02937">
    <property type="entry name" value="sigma70-ECF"/>
    <property type="match status" value="1"/>
</dbReference>
<dbReference type="InterPro" id="IPR039425">
    <property type="entry name" value="RNA_pol_sigma-70-like"/>
</dbReference>
<dbReference type="EMBL" id="JXXK01000019">
    <property type="protein sequence ID" value="KJF39324.1"/>
    <property type="molecule type" value="Genomic_DNA"/>
</dbReference>
<comment type="similarity">
    <text evidence="1">Belongs to the sigma-70 factor family. ECF subfamily.</text>
</comment>
<dbReference type="Gene3D" id="1.10.1740.10">
    <property type="match status" value="1"/>
</dbReference>
<dbReference type="InterPro" id="IPR013249">
    <property type="entry name" value="RNA_pol_sigma70_r4_t2"/>
</dbReference>
<proteinExistence type="inferred from homology"/>
<feature type="domain" description="RNA polymerase sigma-70 region 2" evidence="5">
    <location>
        <begin position="21"/>
        <end position="89"/>
    </location>
</feature>
<dbReference type="InterPro" id="IPR007627">
    <property type="entry name" value="RNA_pol_sigma70_r2"/>
</dbReference>
<dbReference type="PANTHER" id="PTHR43133">
    <property type="entry name" value="RNA POLYMERASE ECF-TYPE SIGMA FACTO"/>
    <property type="match status" value="1"/>
</dbReference>
<accession>A0A0D8IXX1</accession>
<evidence type="ECO:0000256" key="3">
    <source>
        <dbReference type="ARBA" id="ARBA00023082"/>
    </source>
</evidence>
<evidence type="ECO:0000256" key="2">
    <source>
        <dbReference type="ARBA" id="ARBA00023015"/>
    </source>
</evidence>
<comment type="caution">
    <text evidence="7">The sequence shown here is derived from an EMBL/GenBank/DDBJ whole genome shotgun (WGS) entry which is preliminary data.</text>
</comment>
<dbReference type="InterPro" id="IPR014284">
    <property type="entry name" value="RNA_pol_sigma-70_dom"/>
</dbReference>
<dbReference type="InterPro" id="IPR036388">
    <property type="entry name" value="WH-like_DNA-bd_sf"/>
</dbReference>
<sequence>MLIYLQMLETPEEKSLFEQIYLEYRGLMYHVAYEILHNEQDAEDAVHQAFVKIAENIKKIDDPVCPKTHSYVVTIVEHQAIDQYRRLQKHPSVELIEEIQGTNAHYEGDNDLTKCILKLPARYREMILLRYHHGYTVREIAQMQGLSLSAAIKLDQRAKNKLKKLCEEAGIL</sequence>
<dbReference type="PATRIC" id="fig|1550024.3.peg.2913"/>
<keyword evidence="8" id="KW-1185">Reference proteome</keyword>
<evidence type="ECO:0008006" key="9">
    <source>
        <dbReference type="Google" id="ProtNLM"/>
    </source>
</evidence>
<dbReference type="AlphaFoldDB" id="A0A0D8IXX1"/>
<evidence type="ECO:0000313" key="8">
    <source>
        <dbReference type="Proteomes" id="UP000032483"/>
    </source>
</evidence>
<keyword evidence="3" id="KW-0731">Sigma factor</keyword>
<dbReference type="GeneID" id="42857443"/>
<dbReference type="CDD" id="cd06171">
    <property type="entry name" value="Sigma70_r4"/>
    <property type="match status" value="1"/>
</dbReference>
<dbReference type="SUPFAM" id="SSF88946">
    <property type="entry name" value="Sigma2 domain of RNA polymerase sigma factors"/>
    <property type="match status" value="1"/>
</dbReference>
<evidence type="ECO:0000259" key="6">
    <source>
        <dbReference type="Pfam" id="PF08281"/>
    </source>
</evidence>
<name>A0A0D8IXX1_9FIRM</name>
<dbReference type="SUPFAM" id="SSF88659">
    <property type="entry name" value="Sigma3 and sigma4 domains of RNA polymerase sigma factors"/>
    <property type="match status" value="1"/>
</dbReference>
<feature type="domain" description="RNA polymerase sigma factor 70 region 4 type 2" evidence="6">
    <location>
        <begin position="111"/>
        <end position="162"/>
    </location>
</feature>
<dbReference type="RefSeq" id="WP_050005784.1">
    <property type="nucleotide sequence ID" value="NZ_JXXK01000019.1"/>
</dbReference>
<evidence type="ECO:0000256" key="4">
    <source>
        <dbReference type="ARBA" id="ARBA00023163"/>
    </source>
</evidence>
<dbReference type="GO" id="GO:0006352">
    <property type="term" value="P:DNA-templated transcription initiation"/>
    <property type="evidence" value="ECO:0007669"/>
    <property type="project" value="InterPro"/>
</dbReference>